<feature type="compositionally biased region" description="Basic and acidic residues" evidence="1">
    <location>
        <begin position="96"/>
        <end position="108"/>
    </location>
</feature>
<feature type="compositionally biased region" description="Polar residues" evidence="1">
    <location>
        <begin position="109"/>
        <end position="120"/>
    </location>
</feature>
<gene>
    <name evidence="2" type="ORF">C2G38_2037912</name>
</gene>
<feature type="region of interest" description="Disordered" evidence="1">
    <location>
        <begin position="1"/>
        <end position="69"/>
    </location>
</feature>
<evidence type="ECO:0000256" key="1">
    <source>
        <dbReference type="SAM" id="MobiDB-lite"/>
    </source>
</evidence>
<evidence type="ECO:0000313" key="3">
    <source>
        <dbReference type="Proteomes" id="UP000266673"/>
    </source>
</evidence>
<accession>A0A397V5A4</accession>
<dbReference type="Proteomes" id="UP000266673">
    <property type="component" value="Unassembled WGS sequence"/>
</dbReference>
<organism evidence="2 3">
    <name type="scientific">Gigaspora rosea</name>
    <dbReference type="NCBI Taxonomy" id="44941"/>
    <lineage>
        <taxon>Eukaryota</taxon>
        <taxon>Fungi</taxon>
        <taxon>Fungi incertae sedis</taxon>
        <taxon>Mucoromycota</taxon>
        <taxon>Glomeromycotina</taxon>
        <taxon>Glomeromycetes</taxon>
        <taxon>Diversisporales</taxon>
        <taxon>Gigasporaceae</taxon>
        <taxon>Gigaspora</taxon>
    </lineage>
</organism>
<protein>
    <submittedName>
        <fullName evidence="2">Uncharacterized protein</fullName>
    </submittedName>
</protein>
<evidence type="ECO:0000313" key="2">
    <source>
        <dbReference type="EMBL" id="RIB17222.1"/>
    </source>
</evidence>
<reference evidence="2 3" key="1">
    <citation type="submission" date="2018-06" db="EMBL/GenBank/DDBJ databases">
        <title>Comparative genomics reveals the genomic features of Rhizophagus irregularis, R. cerebriforme, R. diaphanum and Gigaspora rosea, and their symbiotic lifestyle signature.</title>
        <authorList>
            <person name="Morin E."/>
            <person name="San Clemente H."/>
            <person name="Chen E.C.H."/>
            <person name="De La Providencia I."/>
            <person name="Hainaut M."/>
            <person name="Kuo A."/>
            <person name="Kohler A."/>
            <person name="Murat C."/>
            <person name="Tang N."/>
            <person name="Roy S."/>
            <person name="Loubradou J."/>
            <person name="Henrissat B."/>
            <person name="Grigoriev I.V."/>
            <person name="Corradi N."/>
            <person name="Roux C."/>
            <person name="Martin F.M."/>
        </authorList>
    </citation>
    <scope>NUCLEOTIDE SEQUENCE [LARGE SCALE GENOMIC DNA]</scope>
    <source>
        <strain evidence="2 3">DAOM 194757</strain>
    </source>
</reference>
<sequence>MFLRKQNSKDESNRGSQITNIHKRRKKYDKSTQLKSNEATKSINDNIIFDMPKDNQNSRNSLSPSESEMMSLLLTEVNKQLSMKVPSQTMEPTLDETGKAKEIKKYENNADSPNRIRNND</sequence>
<feature type="compositionally biased region" description="Polar residues" evidence="1">
    <location>
        <begin position="31"/>
        <end position="45"/>
    </location>
</feature>
<comment type="caution">
    <text evidence="2">The sequence shown here is derived from an EMBL/GenBank/DDBJ whole genome shotgun (WGS) entry which is preliminary data.</text>
</comment>
<keyword evidence="3" id="KW-1185">Reference proteome</keyword>
<dbReference type="AlphaFoldDB" id="A0A397V5A4"/>
<name>A0A397V5A4_9GLOM</name>
<feature type="region of interest" description="Disordered" evidence="1">
    <location>
        <begin position="84"/>
        <end position="120"/>
    </location>
</feature>
<proteinExistence type="predicted"/>
<dbReference type="EMBL" id="QKWP01000622">
    <property type="protein sequence ID" value="RIB17222.1"/>
    <property type="molecule type" value="Genomic_DNA"/>
</dbReference>